<dbReference type="InterPro" id="IPR002403">
    <property type="entry name" value="Cyt_P450_E_grp-IV"/>
</dbReference>
<feature type="binding site" description="axial binding residue" evidence="7">
    <location>
        <position position="383"/>
    </location>
    <ligand>
        <name>heme</name>
        <dbReference type="ChEBI" id="CHEBI:30413"/>
    </ligand>
    <ligandPart>
        <name>Fe</name>
        <dbReference type="ChEBI" id="CHEBI:18248"/>
    </ligandPart>
</feature>
<feature type="chain" id="PRO_5042090203" evidence="9">
    <location>
        <begin position="16"/>
        <end position="439"/>
    </location>
</feature>
<comment type="caution">
    <text evidence="10">The sequence shown here is derived from an EMBL/GenBank/DDBJ whole genome shotgun (WGS) entry which is preliminary data.</text>
</comment>
<reference evidence="10" key="2">
    <citation type="submission" date="2023-06" db="EMBL/GenBank/DDBJ databases">
        <authorList>
            <consortium name="Lawrence Berkeley National Laboratory"/>
            <person name="Haridas S."/>
            <person name="Hensen N."/>
            <person name="Bonometti L."/>
            <person name="Westerberg I."/>
            <person name="Brannstrom I.O."/>
            <person name="Guillou S."/>
            <person name="Cros-Aarteil S."/>
            <person name="Calhoun S."/>
            <person name="Kuo A."/>
            <person name="Mondo S."/>
            <person name="Pangilinan J."/>
            <person name="Riley R."/>
            <person name="Labutti K."/>
            <person name="Andreopoulos B."/>
            <person name="Lipzen A."/>
            <person name="Chen C."/>
            <person name="Yanf M."/>
            <person name="Daum C."/>
            <person name="Ng V."/>
            <person name="Clum A."/>
            <person name="Steindorff A."/>
            <person name="Ohm R."/>
            <person name="Martin F."/>
            <person name="Silar P."/>
            <person name="Natvig D."/>
            <person name="Lalanne C."/>
            <person name="Gautier V."/>
            <person name="Ament-Velasquez S.L."/>
            <person name="Kruys A."/>
            <person name="Hutchinson M.I."/>
            <person name="Powell A.J."/>
            <person name="Barry K."/>
            <person name="Miller A.N."/>
            <person name="Grigoriev I.V."/>
            <person name="Debuchy R."/>
            <person name="Gladieux P."/>
            <person name="Thoren M.H."/>
            <person name="Johannesson H."/>
        </authorList>
    </citation>
    <scope>NUCLEOTIDE SEQUENCE</scope>
    <source>
        <strain evidence="10">CBS 168.71</strain>
    </source>
</reference>
<dbReference type="PROSITE" id="PS00086">
    <property type="entry name" value="CYTOCHROME_P450"/>
    <property type="match status" value="1"/>
</dbReference>
<dbReference type="RefSeq" id="XP_062660068.1">
    <property type="nucleotide sequence ID" value="XM_062805276.1"/>
</dbReference>
<keyword evidence="4 8" id="KW-0560">Oxidoreductase</keyword>
<evidence type="ECO:0000256" key="1">
    <source>
        <dbReference type="ARBA" id="ARBA00001971"/>
    </source>
</evidence>
<evidence type="ECO:0000313" key="11">
    <source>
        <dbReference type="Proteomes" id="UP001278766"/>
    </source>
</evidence>
<keyword evidence="6 8" id="KW-0503">Monooxygenase</keyword>
<dbReference type="GeneID" id="87842224"/>
<comment type="similarity">
    <text evidence="2 8">Belongs to the cytochrome P450 family.</text>
</comment>
<protein>
    <submittedName>
        <fullName evidence="10">Cytochrome P450</fullName>
    </submittedName>
</protein>
<evidence type="ECO:0000256" key="9">
    <source>
        <dbReference type="SAM" id="SignalP"/>
    </source>
</evidence>
<dbReference type="InterPro" id="IPR036396">
    <property type="entry name" value="Cyt_P450_sf"/>
</dbReference>
<keyword evidence="7 8" id="KW-0349">Heme</keyword>
<proteinExistence type="inferred from homology"/>
<keyword evidence="11" id="KW-1185">Reference proteome</keyword>
<dbReference type="Gene3D" id="1.10.630.10">
    <property type="entry name" value="Cytochrome P450"/>
    <property type="match status" value="1"/>
</dbReference>
<evidence type="ECO:0000256" key="2">
    <source>
        <dbReference type="ARBA" id="ARBA00010617"/>
    </source>
</evidence>
<reference evidence="10" key="1">
    <citation type="journal article" date="2023" name="Mol. Phylogenet. Evol.">
        <title>Genome-scale phylogeny and comparative genomics of the fungal order Sordariales.</title>
        <authorList>
            <person name="Hensen N."/>
            <person name="Bonometti L."/>
            <person name="Westerberg I."/>
            <person name="Brannstrom I.O."/>
            <person name="Guillou S."/>
            <person name="Cros-Aarteil S."/>
            <person name="Calhoun S."/>
            <person name="Haridas S."/>
            <person name="Kuo A."/>
            <person name="Mondo S."/>
            <person name="Pangilinan J."/>
            <person name="Riley R."/>
            <person name="LaButti K."/>
            <person name="Andreopoulos B."/>
            <person name="Lipzen A."/>
            <person name="Chen C."/>
            <person name="Yan M."/>
            <person name="Daum C."/>
            <person name="Ng V."/>
            <person name="Clum A."/>
            <person name="Steindorff A."/>
            <person name="Ohm R.A."/>
            <person name="Martin F."/>
            <person name="Silar P."/>
            <person name="Natvig D.O."/>
            <person name="Lalanne C."/>
            <person name="Gautier V."/>
            <person name="Ament-Velasquez S.L."/>
            <person name="Kruys A."/>
            <person name="Hutchinson M.I."/>
            <person name="Powell A.J."/>
            <person name="Barry K."/>
            <person name="Miller A.N."/>
            <person name="Grigoriev I.V."/>
            <person name="Debuchy R."/>
            <person name="Gladieux P."/>
            <person name="Hiltunen Thoren M."/>
            <person name="Johannesson H."/>
        </authorList>
    </citation>
    <scope>NUCLEOTIDE SEQUENCE</scope>
    <source>
        <strain evidence="10">CBS 168.71</strain>
    </source>
</reference>
<dbReference type="EMBL" id="JAUEPN010000004">
    <property type="protein sequence ID" value="KAK3296554.1"/>
    <property type="molecule type" value="Genomic_DNA"/>
</dbReference>
<comment type="cofactor">
    <cofactor evidence="1 7">
        <name>heme</name>
        <dbReference type="ChEBI" id="CHEBI:30413"/>
    </cofactor>
</comment>
<feature type="signal peptide" evidence="9">
    <location>
        <begin position="1"/>
        <end position="15"/>
    </location>
</feature>
<dbReference type="InterPro" id="IPR001128">
    <property type="entry name" value="Cyt_P450"/>
</dbReference>
<keyword evidence="5 7" id="KW-0408">Iron</keyword>
<dbReference type="PANTHER" id="PTHR46206">
    <property type="entry name" value="CYTOCHROME P450"/>
    <property type="match status" value="1"/>
</dbReference>
<evidence type="ECO:0000256" key="6">
    <source>
        <dbReference type="ARBA" id="ARBA00023033"/>
    </source>
</evidence>
<organism evidence="10 11">
    <name type="scientific">Chaetomium fimeti</name>
    <dbReference type="NCBI Taxonomy" id="1854472"/>
    <lineage>
        <taxon>Eukaryota</taxon>
        <taxon>Fungi</taxon>
        <taxon>Dikarya</taxon>
        <taxon>Ascomycota</taxon>
        <taxon>Pezizomycotina</taxon>
        <taxon>Sordariomycetes</taxon>
        <taxon>Sordariomycetidae</taxon>
        <taxon>Sordariales</taxon>
        <taxon>Chaetomiaceae</taxon>
        <taxon>Chaetomium</taxon>
    </lineage>
</organism>
<evidence type="ECO:0000256" key="5">
    <source>
        <dbReference type="ARBA" id="ARBA00023004"/>
    </source>
</evidence>
<dbReference type="GO" id="GO:0005506">
    <property type="term" value="F:iron ion binding"/>
    <property type="evidence" value="ECO:0007669"/>
    <property type="project" value="InterPro"/>
</dbReference>
<dbReference type="InterPro" id="IPR017972">
    <property type="entry name" value="Cyt_P450_CS"/>
</dbReference>
<dbReference type="AlphaFoldDB" id="A0AAE0LTT4"/>
<keyword evidence="3 7" id="KW-0479">Metal-binding</keyword>
<evidence type="ECO:0000256" key="8">
    <source>
        <dbReference type="RuleBase" id="RU000461"/>
    </source>
</evidence>
<evidence type="ECO:0000256" key="7">
    <source>
        <dbReference type="PIRSR" id="PIRSR602403-1"/>
    </source>
</evidence>
<evidence type="ECO:0000256" key="4">
    <source>
        <dbReference type="ARBA" id="ARBA00023002"/>
    </source>
</evidence>
<dbReference type="PRINTS" id="PR00465">
    <property type="entry name" value="EP450IV"/>
</dbReference>
<evidence type="ECO:0000256" key="3">
    <source>
        <dbReference type="ARBA" id="ARBA00022723"/>
    </source>
</evidence>
<dbReference type="GO" id="GO:0020037">
    <property type="term" value="F:heme binding"/>
    <property type="evidence" value="ECO:0007669"/>
    <property type="project" value="InterPro"/>
</dbReference>
<gene>
    <name evidence="10" type="ORF">B0H64DRAFT_417906</name>
</gene>
<dbReference type="CDD" id="cd11041">
    <property type="entry name" value="CYP503A1-like"/>
    <property type="match status" value="1"/>
</dbReference>
<dbReference type="GO" id="GO:0004497">
    <property type="term" value="F:monooxygenase activity"/>
    <property type="evidence" value="ECO:0007669"/>
    <property type="project" value="UniProtKB-KW"/>
</dbReference>
<keyword evidence="9" id="KW-0732">Signal</keyword>
<dbReference type="GO" id="GO:0016705">
    <property type="term" value="F:oxidoreductase activity, acting on paired donors, with incorporation or reduction of molecular oxygen"/>
    <property type="evidence" value="ECO:0007669"/>
    <property type="project" value="InterPro"/>
</dbReference>
<dbReference type="Pfam" id="PF00067">
    <property type="entry name" value="p450"/>
    <property type="match status" value="1"/>
</dbReference>
<sequence>MLVALVFTILVGAAAWLVLRARTSGPKLDIPYLQFEGDNSLLRYLNDTRSLMRKGYAEYTKQGKAFAMFNHVDFQSPLVILPPKYLEEVRSAPQTKLSFPMSLEKFLLNVFSRITARSLVGPELCDRQEWQDIILGFTNSAFKASHGVRARYHPWTRWMAKYLDGDVKDVYRYRRQAGNLLRPILEARKAEYRTRAKGEKGKHEDGIQWILDAYHSTGSTLTPDKLAQDEFIITIASIHSSAATALSILYDLMDRPESLAELQEEISKVLKQYGTWTRQSLAALRIMDSFMKESQRVHTLQQLTLQRMAVEPFTFKDGLHLPAGTQIALPNEMISLDPDLHEDADTFDPKRFLRKREKIDPNKFHFASISEDMLPFGSGLHACPGRFLAQDVMKLMFIHLLTRYEFKYPEGVDSRPANIERHHNIMPNTGLSLLFKEKN</sequence>
<dbReference type="PANTHER" id="PTHR46206:SF7">
    <property type="entry name" value="P450, PUTATIVE (EUROFUNG)-RELATED"/>
    <property type="match status" value="1"/>
</dbReference>
<dbReference type="SUPFAM" id="SSF48264">
    <property type="entry name" value="Cytochrome P450"/>
    <property type="match status" value="1"/>
</dbReference>
<dbReference type="Proteomes" id="UP001278766">
    <property type="component" value="Unassembled WGS sequence"/>
</dbReference>
<name>A0AAE0LTT4_9PEZI</name>
<accession>A0AAE0LTT4</accession>
<evidence type="ECO:0000313" key="10">
    <source>
        <dbReference type="EMBL" id="KAK3296554.1"/>
    </source>
</evidence>